<name>A0AAD8MAF0_9APIA</name>
<sequence length="264" mass="30282">MASSKLVFPFFLFMSLFIFHSDAAPYNYTKVNVSLYYESLCPFCGNFIVNQLGKVFETDLISIVNLRLIPWGNAHRVTNITWTCQHGPDECLINTVEACAVNLWPDPKVHFKLIQCIERLTLGGKQNLWRSCLGEQHLNQELMNHCYNSTTGNDLQLRAAYETERLQPPHRFVPWVIVNNKTLEQDYQNYITHICKAYTGPNRPGTCSLPPEIFPSNIEPSVSQVCYTRKTGNSFAPQEEKAGSAKILGRKKTQSWFMSWIHKN</sequence>
<feature type="chain" id="PRO_5042010896" evidence="3">
    <location>
        <begin position="24"/>
        <end position="264"/>
    </location>
</feature>
<proteinExistence type="inferred from homology"/>
<dbReference type="InterPro" id="IPR004911">
    <property type="entry name" value="Interferon-induced_GILT"/>
</dbReference>
<dbReference type="AlphaFoldDB" id="A0AAD8MAF0"/>
<keyword evidence="3" id="KW-0732">Signal</keyword>
<feature type="signal peptide" evidence="3">
    <location>
        <begin position="1"/>
        <end position="23"/>
    </location>
</feature>
<gene>
    <name evidence="4" type="ORF">POM88_041098</name>
</gene>
<dbReference type="EMBL" id="JAUIZM010000009">
    <property type="protein sequence ID" value="KAK1365537.1"/>
    <property type="molecule type" value="Genomic_DNA"/>
</dbReference>
<keyword evidence="2" id="KW-0325">Glycoprotein</keyword>
<evidence type="ECO:0000313" key="5">
    <source>
        <dbReference type="Proteomes" id="UP001237642"/>
    </source>
</evidence>
<keyword evidence="5" id="KW-1185">Reference proteome</keyword>
<dbReference type="Proteomes" id="UP001237642">
    <property type="component" value="Unassembled WGS sequence"/>
</dbReference>
<comment type="caution">
    <text evidence="4">The sequence shown here is derived from an EMBL/GenBank/DDBJ whole genome shotgun (WGS) entry which is preliminary data.</text>
</comment>
<protein>
    <submittedName>
        <fullName evidence="4">Gamma-interferon-inducible lysosomal thiol reductase</fullName>
    </submittedName>
</protein>
<evidence type="ECO:0000256" key="1">
    <source>
        <dbReference type="ARBA" id="ARBA00005679"/>
    </source>
</evidence>
<accession>A0AAD8MAF0</accession>
<evidence type="ECO:0000256" key="2">
    <source>
        <dbReference type="ARBA" id="ARBA00023180"/>
    </source>
</evidence>
<comment type="similarity">
    <text evidence="1">Belongs to the GILT family.</text>
</comment>
<evidence type="ECO:0000256" key="3">
    <source>
        <dbReference type="SAM" id="SignalP"/>
    </source>
</evidence>
<dbReference type="PANTHER" id="PTHR13234">
    <property type="entry name" value="GAMMA-INTERFERON INDUCIBLE LYSOSOMAL THIOL REDUCTASE GILT"/>
    <property type="match status" value="1"/>
</dbReference>
<reference evidence="4" key="2">
    <citation type="submission" date="2023-05" db="EMBL/GenBank/DDBJ databases">
        <authorList>
            <person name="Schelkunov M.I."/>
        </authorList>
    </citation>
    <scope>NUCLEOTIDE SEQUENCE</scope>
    <source>
        <strain evidence="4">Hsosn_3</strain>
        <tissue evidence="4">Leaf</tissue>
    </source>
</reference>
<reference evidence="4" key="1">
    <citation type="submission" date="2023-02" db="EMBL/GenBank/DDBJ databases">
        <title>Genome of toxic invasive species Heracleum sosnowskyi carries increased number of genes despite the absence of recent whole-genome duplications.</title>
        <authorList>
            <person name="Schelkunov M."/>
            <person name="Shtratnikova V."/>
            <person name="Makarenko M."/>
            <person name="Klepikova A."/>
            <person name="Omelchenko D."/>
            <person name="Novikova G."/>
            <person name="Obukhova E."/>
            <person name="Bogdanov V."/>
            <person name="Penin A."/>
            <person name="Logacheva M."/>
        </authorList>
    </citation>
    <scope>NUCLEOTIDE SEQUENCE</scope>
    <source>
        <strain evidence="4">Hsosn_3</strain>
        <tissue evidence="4">Leaf</tissue>
    </source>
</reference>
<dbReference type="Pfam" id="PF03227">
    <property type="entry name" value="GILT"/>
    <property type="match status" value="1"/>
</dbReference>
<evidence type="ECO:0000313" key="4">
    <source>
        <dbReference type="EMBL" id="KAK1365537.1"/>
    </source>
</evidence>
<organism evidence="4 5">
    <name type="scientific">Heracleum sosnowskyi</name>
    <dbReference type="NCBI Taxonomy" id="360622"/>
    <lineage>
        <taxon>Eukaryota</taxon>
        <taxon>Viridiplantae</taxon>
        <taxon>Streptophyta</taxon>
        <taxon>Embryophyta</taxon>
        <taxon>Tracheophyta</taxon>
        <taxon>Spermatophyta</taxon>
        <taxon>Magnoliopsida</taxon>
        <taxon>eudicotyledons</taxon>
        <taxon>Gunneridae</taxon>
        <taxon>Pentapetalae</taxon>
        <taxon>asterids</taxon>
        <taxon>campanulids</taxon>
        <taxon>Apiales</taxon>
        <taxon>Apiaceae</taxon>
        <taxon>Apioideae</taxon>
        <taxon>apioid superclade</taxon>
        <taxon>Tordylieae</taxon>
        <taxon>Tordyliinae</taxon>
        <taxon>Heracleum</taxon>
    </lineage>
</organism>
<dbReference type="GO" id="GO:0016671">
    <property type="term" value="F:oxidoreductase activity, acting on a sulfur group of donors, disulfide as acceptor"/>
    <property type="evidence" value="ECO:0007669"/>
    <property type="project" value="InterPro"/>
</dbReference>
<dbReference type="PANTHER" id="PTHR13234:SF48">
    <property type="entry name" value="GAMMA INTERFERON RESPONSIVE LYSOSOMAL THIOL (GILT) REDUCTASE FAMILY PROTEIN"/>
    <property type="match status" value="1"/>
</dbReference>